<dbReference type="Pfam" id="PF00069">
    <property type="entry name" value="Pkinase"/>
    <property type="match status" value="1"/>
</dbReference>
<feature type="transmembrane region" description="Helical" evidence="7">
    <location>
        <begin position="205"/>
        <end position="230"/>
    </location>
</feature>
<keyword evidence="9" id="KW-0808">Transferase</keyword>
<keyword evidence="9" id="KW-0675">Receptor</keyword>
<dbReference type="GO" id="GO:0016020">
    <property type="term" value="C:membrane"/>
    <property type="evidence" value="ECO:0007669"/>
    <property type="project" value="UniProtKB-SubCell"/>
</dbReference>
<dbReference type="PROSITE" id="PS50011">
    <property type="entry name" value="PROTEIN_KINASE_DOM"/>
    <property type="match status" value="1"/>
</dbReference>
<evidence type="ECO:0000313" key="10">
    <source>
        <dbReference type="Proteomes" id="UP000288805"/>
    </source>
</evidence>
<dbReference type="InterPro" id="IPR000719">
    <property type="entry name" value="Prot_kinase_dom"/>
</dbReference>
<keyword evidence="9" id="KW-0418">Kinase</keyword>
<dbReference type="PANTHER" id="PTHR47974">
    <property type="entry name" value="OS07G0415500 PROTEIN"/>
    <property type="match status" value="1"/>
</dbReference>
<dbReference type="GO" id="GO:0048544">
    <property type="term" value="P:recognition of pollen"/>
    <property type="evidence" value="ECO:0007669"/>
    <property type="project" value="InterPro"/>
</dbReference>
<dbReference type="GO" id="GO:0004672">
    <property type="term" value="F:protein kinase activity"/>
    <property type="evidence" value="ECO:0007669"/>
    <property type="project" value="InterPro"/>
</dbReference>
<dbReference type="AlphaFoldDB" id="A0A438JAW3"/>
<dbReference type="SMART" id="SM00220">
    <property type="entry name" value="S_TKc"/>
    <property type="match status" value="1"/>
</dbReference>
<evidence type="ECO:0000256" key="2">
    <source>
        <dbReference type="ARBA" id="ARBA00022692"/>
    </source>
</evidence>
<keyword evidence="6" id="KW-1015">Disulfide bond</keyword>
<evidence type="ECO:0000256" key="4">
    <source>
        <dbReference type="ARBA" id="ARBA00022989"/>
    </source>
</evidence>
<dbReference type="GO" id="GO:0005524">
    <property type="term" value="F:ATP binding"/>
    <property type="evidence" value="ECO:0007669"/>
    <property type="project" value="InterPro"/>
</dbReference>
<evidence type="ECO:0000256" key="7">
    <source>
        <dbReference type="SAM" id="Phobius"/>
    </source>
</evidence>
<name>A0A438JAW3_VITVI</name>
<dbReference type="InterPro" id="IPR000858">
    <property type="entry name" value="S_locus_glycoprot_dom"/>
</dbReference>
<dbReference type="InterPro" id="IPR011009">
    <property type="entry name" value="Kinase-like_dom_sf"/>
</dbReference>
<dbReference type="InterPro" id="IPR008266">
    <property type="entry name" value="Tyr_kinase_AS"/>
</dbReference>
<comment type="subcellular location">
    <subcellularLocation>
        <location evidence="1">Membrane</location>
        <topology evidence="1">Single-pass membrane protein</topology>
    </subcellularLocation>
</comment>
<organism evidence="9 10">
    <name type="scientific">Vitis vinifera</name>
    <name type="common">Grape</name>
    <dbReference type="NCBI Taxonomy" id="29760"/>
    <lineage>
        <taxon>Eukaryota</taxon>
        <taxon>Viridiplantae</taxon>
        <taxon>Streptophyta</taxon>
        <taxon>Embryophyta</taxon>
        <taxon>Tracheophyta</taxon>
        <taxon>Spermatophyta</taxon>
        <taxon>Magnoliopsida</taxon>
        <taxon>eudicotyledons</taxon>
        <taxon>Gunneridae</taxon>
        <taxon>Pentapetalae</taxon>
        <taxon>rosids</taxon>
        <taxon>Vitales</taxon>
        <taxon>Vitaceae</taxon>
        <taxon>Viteae</taxon>
        <taxon>Vitis</taxon>
    </lineage>
</organism>
<proteinExistence type="predicted"/>
<dbReference type="Pfam" id="PF00954">
    <property type="entry name" value="S_locus_glycop"/>
    <property type="match status" value="1"/>
</dbReference>
<evidence type="ECO:0000256" key="3">
    <source>
        <dbReference type="ARBA" id="ARBA00022729"/>
    </source>
</evidence>
<protein>
    <submittedName>
        <fullName evidence="9">Putative receptor protein kinase ZmPK1</fullName>
    </submittedName>
</protein>
<dbReference type="PANTHER" id="PTHR47974:SF4">
    <property type="entry name" value="RECEPTOR-LIKE SERINE_THREONINE-PROTEIN KINASE"/>
    <property type="match status" value="1"/>
</dbReference>
<dbReference type="Gene3D" id="1.10.510.10">
    <property type="entry name" value="Transferase(Phosphotransferase) domain 1"/>
    <property type="match status" value="1"/>
</dbReference>
<dbReference type="Proteomes" id="UP000288805">
    <property type="component" value="Unassembled WGS sequence"/>
</dbReference>
<dbReference type="EMBL" id="QGNW01000053">
    <property type="protein sequence ID" value="RVX06110.1"/>
    <property type="molecule type" value="Genomic_DNA"/>
</dbReference>
<reference evidence="9 10" key="1">
    <citation type="journal article" date="2018" name="PLoS Genet.">
        <title>Population sequencing reveals clonal diversity and ancestral inbreeding in the grapevine cultivar Chardonnay.</title>
        <authorList>
            <person name="Roach M.J."/>
            <person name="Johnson D.L."/>
            <person name="Bohlmann J."/>
            <person name="van Vuuren H.J."/>
            <person name="Jones S.J."/>
            <person name="Pretorius I.S."/>
            <person name="Schmidt S.A."/>
            <person name="Borneman A.R."/>
        </authorList>
    </citation>
    <scope>NUCLEOTIDE SEQUENCE [LARGE SCALE GENOMIC DNA]</scope>
    <source>
        <strain evidence="10">cv. Chardonnay</strain>
        <tissue evidence="9">Leaf</tissue>
    </source>
</reference>
<sequence>MMYDGPEVSSLYGPNPDGNVFRNGRTNYTSSRIYVLDEMGRFLSSDRMSFKASDMGFGVKRKLTMDYDGNLRLYSLNHSTGLWNISWEALSEQYKVHGLCGKIGICIYTPEPKCSCPPGYEVSDPSDWSKGCKSKFNQSCSQPQKICLEDCLCQAFAYRLTGEGICYPKTPTILNGSDNICKSKEVEVVLRSSSMYDTANKGMRWVYLYSFVSVIGAMEVLFIVSGWWFLFRAHNVPSSVEDGFNVAVGTTRGLAYLHHECLEWVIHCDVRPQNILLDNGFEPKIEDFGLVKLSRRGGLGSGEFSRVPGTKGYMAPEWAMNLPITAKVDAYSYGVAVLEMVRGIWLSNWVGGDGEEQEAELTRFVRLVKRKIQCGEDNWIEDTLDPRLKGKFSRQQAVEIGISCVEEERSKRPTMATVVQVLLECEDEAQVDLE</sequence>
<evidence type="ECO:0000256" key="1">
    <source>
        <dbReference type="ARBA" id="ARBA00004167"/>
    </source>
</evidence>
<evidence type="ECO:0000256" key="5">
    <source>
        <dbReference type="ARBA" id="ARBA00023136"/>
    </source>
</evidence>
<dbReference type="SUPFAM" id="SSF56112">
    <property type="entry name" value="Protein kinase-like (PK-like)"/>
    <property type="match status" value="1"/>
</dbReference>
<gene>
    <name evidence="9" type="primary">PK1_38</name>
    <name evidence="9" type="ORF">CK203_018638</name>
</gene>
<keyword evidence="4 7" id="KW-1133">Transmembrane helix</keyword>
<evidence type="ECO:0000256" key="6">
    <source>
        <dbReference type="ARBA" id="ARBA00023157"/>
    </source>
</evidence>
<accession>A0A438JAW3</accession>
<evidence type="ECO:0000313" key="9">
    <source>
        <dbReference type="EMBL" id="RVX06110.1"/>
    </source>
</evidence>
<dbReference type="PROSITE" id="PS00109">
    <property type="entry name" value="PROTEIN_KINASE_TYR"/>
    <property type="match status" value="1"/>
</dbReference>
<feature type="domain" description="Protein kinase" evidence="8">
    <location>
        <begin position="6"/>
        <end position="423"/>
    </location>
</feature>
<evidence type="ECO:0000259" key="8">
    <source>
        <dbReference type="PROSITE" id="PS50011"/>
    </source>
</evidence>
<comment type="caution">
    <text evidence="9">The sequence shown here is derived from an EMBL/GenBank/DDBJ whole genome shotgun (WGS) entry which is preliminary data.</text>
</comment>
<keyword evidence="5 7" id="KW-0472">Membrane</keyword>
<keyword evidence="3" id="KW-0732">Signal</keyword>
<keyword evidence="2 7" id="KW-0812">Transmembrane</keyword>